<proteinExistence type="predicted"/>
<dbReference type="OrthoDB" id="5307922at2759"/>
<evidence type="ECO:0000313" key="3">
    <source>
        <dbReference type="Proteomes" id="UP000305067"/>
    </source>
</evidence>
<evidence type="ECO:0000313" key="2">
    <source>
        <dbReference type="EMBL" id="TFL03982.1"/>
    </source>
</evidence>
<protein>
    <recommendedName>
        <fullName evidence="4">Arylesterase</fullName>
    </recommendedName>
</protein>
<feature type="signal peptide" evidence="1">
    <location>
        <begin position="1"/>
        <end position="22"/>
    </location>
</feature>
<dbReference type="Pfam" id="PF10282">
    <property type="entry name" value="Lactonase"/>
    <property type="match status" value="1"/>
</dbReference>
<dbReference type="InterPro" id="IPR019405">
    <property type="entry name" value="Lactonase_7-beta_prop"/>
</dbReference>
<evidence type="ECO:0008006" key="4">
    <source>
        <dbReference type="Google" id="ProtNLM"/>
    </source>
</evidence>
<gene>
    <name evidence="2" type="ORF">BDV98DRAFT_563357</name>
</gene>
<feature type="chain" id="PRO_5022708097" description="Arylesterase" evidence="1">
    <location>
        <begin position="23"/>
        <end position="423"/>
    </location>
</feature>
<dbReference type="SUPFAM" id="SSF63829">
    <property type="entry name" value="Calcium-dependent phosphotriesterase"/>
    <property type="match status" value="1"/>
</dbReference>
<dbReference type="InterPro" id="IPR051288">
    <property type="entry name" value="Serum_paraoxonase/arylesterase"/>
</dbReference>
<keyword evidence="3" id="KW-1185">Reference proteome</keyword>
<accession>A0A5C3QQ58</accession>
<keyword evidence="1" id="KW-0732">Signal</keyword>
<dbReference type="PANTHER" id="PTHR11799">
    <property type="entry name" value="PARAOXONASE"/>
    <property type="match status" value="1"/>
</dbReference>
<dbReference type="InterPro" id="IPR011042">
    <property type="entry name" value="6-blade_b-propeller_TolB-like"/>
</dbReference>
<evidence type="ECO:0000256" key="1">
    <source>
        <dbReference type="SAM" id="SignalP"/>
    </source>
</evidence>
<organism evidence="2 3">
    <name type="scientific">Pterulicium gracile</name>
    <dbReference type="NCBI Taxonomy" id="1884261"/>
    <lineage>
        <taxon>Eukaryota</taxon>
        <taxon>Fungi</taxon>
        <taxon>Dikarya</taxon>
        <taxon>Basidiomycota</taxon>
        <taxon>Agaricomycotina</taxon>
        <taxon>Agaricomycetes</taxon>
        <taxon>Agaricomycetidae</taxon>
        <taxon>Agaricales</taxon>
        <taxon>Pleurotineae</taxon>
        <taxon>Pterulaceae</taxon>
        <taxon>Pterulicium</taxon>
    </lineage>
</organism>
<dbReference type="Gene3D" id="2.120.10.30">
    <property type="entry name" value="TolB, C-terminal domain"/>
    <property type="match status" value="1"/>
</dbReference>
<dbReference type="PANTHER" id="PTHR11799:SF30">
    <property type="entry name" value="SERUM PARAOXONASE_ARYLESTERASE 2"/>
    <property type="match status" value="1"/>
</dbReference>
<dbReference type="Proteomes" id="UP000305067">
    <property type="component" value="Unassembled WGS sequence"/>
</dbReference>
<reference evidence="2 3" key="1">
    <citation type="journal article" date="2019" name="Nat. Ecol. Evol.">
        <title>Megaphylogeny resolves global patterns of mushroom evolution.</title>
        <authorList>
            <person name="Varga T."/>
            <person name="Krizsan K."/>
            <person name="Foldi C."/>
            <person name="Dima B."/>
            <person name="Sanchez-Garcia M."/>
            <person name="Sanchez-Ramirez S."/>
            <person name="Szollosi G.J."/>
            <person name="Szarkandi J.G."/>
            <person name="Papp V."/>
            <person name="Albert L."/>
            <person name="Andreopoulos W."/>
            <person name="Angelini C."/>
            <person name="Antonin V."/>
            <person name="Barry K.W."/>
            <person name="Bougher N.L."/>
            <person name="Buchanan P."/>
            <person name="Buyck B."/>
            <person name="Bense V."/>
            <person name="Catcheside P."/>
            <person name="Chovatia M."/>
            <person name="Cooper J."/>
            <person name="Damon W."/>
            <person name="Desjardin D."/>
            <person name="Finy P."/>
            <person name="Geml J."/>
            <person name="Haridas S."/>
            <person name="Hughes K."/>
            <person name="Justo A."/>
            <person name="Karasinski D."/>
            <person name="Kautmanova I."/>
            <person name="Kiss B."/>
            <person name="Kocsube S."/>
            <person name="Kotiranta H."/>
            <person name="LaButti K.M."/>
            <person name="Lechner B.E."/>
            <person name="Liimatainen K."/>
            <person name="Lipzen A."/>
            <person name="Lukacs Z."/>
            <person name="Mihaltcheva S."/>
            <person name="Morgado L.N."/>
            <person name="Niskanen T."/>
            <person name="Noordeloos M.E."/>
            <person name="Ohm R.A."/>
            <person name="Ortiz-Santana B."/>
            <person name="Ovrebo C."/>
            <person name="Racz N."/>
            <person name="Riley R."/>
            <person name="Savchenko A."/>
            <person name="Shiryaev A."/>
            <person name="Soop K."/>
            <person name="Spirin V."/>
            <person name="Szebenyi C."/>
            <person name="Tomsovsky M."/>
            <person name="Tulloss R.E."/>
            <person name="Uehling J."/>
            <person name="Grigoriev I.V."/>
            <person name="Vagvolgyi C."/>
            <person name="Papp T."/>
            <person name="Martin F.M."/>
            <person name="Miettinen O."/>
            <person name="Hibbett D.S."/>
            <person name="Nagy L.G."/>
        </authorList>
    </citation>
    <scope>NUCLEOTIDE SEQUENCE [LARGE SCALE GENOMIC DNA]</scope>
    <source>
        <strain evidence="2 3">CBS 309.79</strain>
    </source>
</reference>
<dbReference type="AlphaFoldDB" id="A0A5C3QQ58"/>
<dbReference type="EMBL" id="ML178819">
    <property type="protein sequence ID" value="TFL03982.1"/>
    <property type="molecule type" value="Genomic_DNA"/>
</dbReference>
<name>A0A5C3QQ58_9AGAR</name>
<sequence length="423" mass="45862">MRPVLTVSFLIAALAWWRGEVAKNCILIKSDFPTGYYAEGAYEDTCQTVKAEGMKFCEDATFWEFKDSTTNDVLQRNVLLSCDPGRQEWNTVMGPLLDPEPHGSLWLYNPASSASTAERITLEGYPAKHDFHPLGIEIYPSFNGNASNLFVVNHARARTTIEQFTLSPTSPLKASYVRTITSPYFISPNSIALTSPTSFYVTNDHLFTRRLPFPFAPVLPTAETMLGLPLSWVGHVSLDDASGELEHTFSKLGVAFANGVSISPDGKVVAVAATGANAIGFYKQNEATKTLEHTHNVPVPFSPDNIAFTEDGDLVVAGHPHFLSLVKVAKKKSTTTPSWVVSISRREIEAEAAPFTIKDDLKAPVPVSSKVSSVASHQVRTLFQSDGAGFGSSTSGLVDSLTGKLFVTGLYEKGLLVCNPGPQ</sequence>